<dbReference type="RefSeq" id="WP_136370390.1">
    <property type="nucleotide sequence ID" value="NZ_SSOB01000015.1"/>
</dbReference>
<sequence>MIKKAVYGAVAGIVLASWLGNYSYREYYSLPNLVFLRHYIETETIPAVAFDLYYVVDKDDDRTPLSVTVAELPELRFDPPYVHQQLSRQTIYVLRGYYNEGAMADREAMEPLRLRTVDVHYSNGEQKTEDIGEIVVKRSAWPLAASTDASRQSPVTMLSAGGSSDNGGFGSVRADRPVRLEGVSSAWLESLGDSLEYELTPNPALGDSANLESGQSARLDYRFKLDDEERINAYELRLRMNFVEPNGEQSDYVVFARADPHPTEAEMRTFVRAERGRKE</sequence>
<reference evidence="1 2" key="1">
    <citation type="submission" date="2019-04" db="EMBL/GenBank/DDBJ databases">
        <title>Cohnella sp. nov. isolated from preserved vegetables.</title>
        <authorList>
            <person name="Lin S.-Y."/>
            <person name="Hung M.-H."/>
            <person name="Young C.-C."/>
        </authorList>
    </citation>
    <scope>NUCLEOTIDE SEQUENCE [LARGE SCALE GENOMIC DNA]</scope>
    <source>
        <strain evidence="1 2">CC-MHH1044</strain>
    </source>
</reference>
<evidence type="ECO:0000313" key="2">
    <source>
        <dbReference type="Proteomes" id="UP000310636"/>
    </source>
</evidence>
<accession>A0A4S4BV09</accession>
<organism evidence="1 2">
    <name type="scientific">Cohnella fermenti</name>
    <dbReference type="NCBI Taxonomy" id="2565925"/>
    <lineage>
        <taxon>Bacteria</taxon>
        <taxon>Bacillati</taxon>
        <taxon>Bacillota</taxon>
        <taxon>Bacilli</taxon>
        <taxon>Bacillales</taxon>
        <taxon>Paenibacillaceae</taxon>
        <taxon>Cohnella</taxon>
    </lineage>
</organism>
<name>A0A4S4BV09_9BACL</name>
<dbReference type="AlphaFoldDB" id="A0A4S4BV09"/>
<proteinExistence type="predicted"/>
<dbReference type="EMBL" id="SSOB01000015">
    <property type="protein sequence ID" value="THF78802.1"/>
    <property type="molecule type" value="Genomic_DNA"/>
</dbReference>
<keyword evidence="2" id="KW-1185">Reference proteome</keyword>
<evidence type="ECO:0000313" key="1">
    <source>
        <dbReference type="EMBL" id="THF78802.1"/>
    </source>
</evidence>
<comment type="caution">
    <text evidence="1">The sequence shown here is derived from an EMBL/GenBank/DDBJ whole genome shotgun (WGS) entry which is preliminary data.</text>
</comment>
<dbReference type="OrthoDB" id="1905191at2"/>
<protein>
    <submittedName>
        <fullName evidence="1">Uncharacterized protein</fullName>
    </submittedName>
</protein>
<gene>
    <name evidence="1" type="ORF">E6C55_13860</name>
</gene>
<dbReference type="Proteomes" id="UP000310636">
    <property type="component" value="Unassembled WGS sequence"/>
</dbReference>